<reference evidence="3" key="1">
    <citation type="submission" date="2015-02" db="EMBL/GenBank/DDBJ databases">
        <authorList>
            <person name="Chooi Y.-H."/>
        </authorList>
    </citation>
    <scope>NUCLEOTIDE SEQUENCE [LARGE SCALE GENOMIC DNA]</scope>
    <source>
        <strain evidence="3">strain Y</strain>
    </source>
</reference>
<dbReference type="AlphaFoldDB" id="A0A0D6JES0"/>
<dbReference type="EMBL" id="LN829119">
    <property type="protein sequence ID" value="CPR18329.1"/>
    <property type="molecule type" value="Genomic_DNA"/>
</dbReference>
<dbReference type="InterPro" id="IPR041578">
    <property type="entry name" value="PIN_8"/>
</dbReference>
<evidence type="ECO:0000313" key="3">
    <source>
        <dbReference type="Proteomes" id="UP000033187"/>
    </source>
</evidence>
<evidence type="ECO:0000313" key="2">
    <source>
        <dbReference type="EMBL" id="CPR18329.1"/>
    </source>
</evidence>
<protein>
    <recommendedName>
        <fullName evidence="1">PIN like domain-containing protein</fullName>
    </recommendedName>
</protein>
<sequence length="425" mass="48443">MPVGRYCDPSRLHGTNADNLLHNIWGWVVSEESPLTTCFPDANAIFAASHKPIGDSKTDCLVALDTNVLLAPYGLSEHPLTQIADTYDRLAREGRLVIPAQVTREFARNRNAKIGELLKTVHDQMSRQSSPMGTKYAFLRNLPDYEKSLKISEQIEDKQKELLASLRKVADTIRGWSTTDPVWDVYRRVLPGTIVELASETRNAIVKEGKFRSDNHIPPGYKDASKPDGGIGDLIIWKTLLQVGRERNKDLVFVTMDQKTDWWTHSNGGALFPRYELVEEYRAATGQNVHLLRFSEFLAEFGLEETVVEAVQDVEDESESEMPRNASDSVQRALHEHLVLKDYRSLQETMKRTQQRIVGKNHARKRYLERGDEDKVSRANEDMFALLNEKAALEASMNVFRQRFPFLLRYDDGMLNFSDLEGSDE</sequence>
<dbReference type="KEGG" id="fil:BN1229_v1_1657"/>
<accession>A0A0D6JES0</accession>
<keyword evidence="3" id="KW-1185">Reference proteome</keyword>
<evidence type="ECO:0000259" key="1">
    <source>
        <dbReference type="Pfam" id="PF18476"/>
    </source>
</evidence>
<dbReference type="KEGG" id="fiy:BN1229_v1_1660"/>
<name>A0A0D6JES0_9HYPH</name>
<feature type="domain" description="PIN like" evidence="1">
    <location>
        <begin position="61"/>
        <end position="277"/>
    </location>
</feature>
<dbReference type="Pfam" id="PF18476">
    <property type="entry name" value="PIN_8"/>
    <property type="match status" value="1"/>
</dbReference>
<dbReference type="Proteomes" id="UP000033187">
    <property type="component" value="Chromosome 1"/>
</dbReference>
<proteinExistence type="predicted"/>
<gene>
    <name evidence="2" type="ORF">YBN1229_v1_1660</name>
</gene>
<organism evidence="2 3">
    <name type="scientific">Candidatus Filomicrobium marinum</name>
    <dbReference type="NCBI Taxonomy" id="1608628"/>
    <lineage>
        <taxon>Bacteria</taxon>
        <taxon>Pseudomonadati</taxon>
        <taxon>Pseudomonadota</taxon>
        <taxon>Alphaproteobacteria</taxon>
        <taxon>Hyphomicrobiales</taxon>
        <taxon>Hyphomicrobiaceae</taxon>
        <taxon>Filomicrobium</taxon>
    </lineage>
</organism>